<proteinExistence type="predicted"/>
<evidence type="ECO:0000256" key="1">
    <source>
        <dbReference type="SAM" id="MobiDB-lite"/>
    </source>
</evidence>
<organism evidence="2 3">
    <name type="scientific">Janibacter hoylei PVAS-1</name>
    <dbReference type="NCBI Taxonomy" id="1210046"/>
    <lineage>
        <taxon>Bacteria</taxon>
        <taxon>Bacillati</taxon>
        <taxon>Actinomycetota</taxon>
        <taxon>Actinomycetes</taxon>
        <taxon>Micrococcales</taxon>
        <taxon>Intrasporangiaceae</taxon>
        <taxon>Janibacter</taxon>
    </lineage>
</organism>
<feature type="region of interest" description="Disordered" evidence="1">
    <location>
        <begin position="64"/>
        <end position="113"/>
    </location>
</feature>
<dbReference type="EMBL" id="ALWX01000060">
    <property type="protein sequence ID" value="EKA60413.1"/>
    <property type="molecule type" value="Genomic_DNA"/>
</dbReference>
<comment type="caution">
    <text evidence="2">The sequence shown here is derived from an EMBL/GenBank/DDBJ whole genome shotgun (WGS) entry which is preliminary data.</text>
</comment>
<reference evidence="2 3" key="1">
    <citation type="journal article" date="2012" name="J. Bacteriol.">
        <title>Genome Sequence of Janibacter hoylei MTCC8307, Isolated from the Stratospheric Air.</title>
        <authorList>
            <person name="Pawar S.P."/>
            <person name="Dhotre D.P."/>
            <person name="Shetty S.A."/>
            <person name="Chowdhury S.P."/>
            <person name="Chaudhari B.L."/>
            <person name="Shouche Y.S."/>
        </authorList>
    </citation>
    <scope>NUCLEOTIDE SEQUENCE [LARGE SCALE GENOMIC DNA]</scope>
    <source>
        <strain evidence="2 3">PVAS-1</strain>
    </source>
</reference>
<evidence type="ECO:0000313" key="2">
    <source>
        <dbReference type="EMBL" id="EKA60413.1"/>
    </source>
</evidence>
<dbReference type="Proteomes" id="UP000004474">
    <property type="component" value="Unassembled WGS sequence"/>
</dbReference>
<accession>K1EMA7</accession>
<gene>
    <name evidence="2" type="ORF">B277_13064</name>
</gene>
<evidence type="ECO:0000313" key="3">
    <source>
        <dbReference type="Proteomes" id="UP000004474"/>
    </source>
</evidence>
<dbReference type="STRING" id="1210046.B277_13064"/>
<feature type="compositionally biased region" description="Low complexity" evidence="1">
    <location>
        <begin position="20"/>
        <end position="35"/>
    </location>
</feature>
<dbReference type="AlphaFoldDB" id="K1EMA7"/>
<feature type="compositionally biased region" description="Basic residues" evidence="1">
    <location>
        <begin position="92"/>
        <end position="113"/>
    </location>
</feature>
<feature type="region of interest" description="Disordered" evidence="1">
    <location>
        <begin position="1"/>
        <end position="49"/>
    </location>
</feature>
<sequence>MASAQPAAVPIRAATIRCTSSNEASPSSSPVPAKEPMSRASNHSGAPCIQSRWMKSVMMYGALGRKSSHTTPTGASSHPGARSRSSPVIASARRKGIHARKRFQKRKVKTAPV</sequence>
<name>K1EMA7_9MICO</name>
<protein>
    <submittedName>
        <fullName evidence="2">Uncharacterized protein</fullName>
    </submittedName>
</protein>